<sequence>MEERHVVEHLVAAVPAFQNPLPRVGVQHGNVGILIMEGNLGALGAGSVRVVGEVNLGAGQVRVGDGENAADQEGPAGIVGVGIGIFGVKIGIFGVKIGIFGDENWEFLGSKLGIFGMKIWNFWDEKWGKRGIDNDKKAANFRHHQSSPAALTTWKSNPLPRVVVQHGNVGMLIMEWNLGALGAGSVRVVGEVNLGAGQVRVGDGENAADQEGPAGIVGVGIGIFGGEARNRRRRKTEFPSPSELTGRADNMEERHVVEHLVAAVPAFQNPLPRVGVQHGNVGILIMEGNLGALGAGSVRVVGEVNLGAGQVRVGDGENAADQEGPAGIVGVGIGIFGVKIGIFGVKIGIFGDENWEFLGSKLGIFGMKIWNFWDEKWGKRGIDNDKKAANFRHHQSSPAALTTAPGGRCSSCPEPSPAGC</sequence>
<reference evidence="1 2" key="1">
    <citation type="journal article" date="2018" name="Proc. R. Soc. B">
        <title>A non-coding region near Follistatin controls head colour polymorphism in the Gouldian finch.</title>
        <authorList>
            <person name="Toomey M.B."/>
            <person name="Marques C.I."/>
            <person name="Andrade P."/>
            <person name="Araujo P.M."/>
            <person name="Sabatino S."/>
            <person name="Gazda M.A."/>
            <person name="Afonso S."/>
            <person name="Lopes R.J."/>
            <person name="Corbo J.C."/>
            <person name="Carneiro M."/>
        </authorList>
    </citation>
    <scope>NUCLEOTIDE SEQUENCE [LARGE SCALE GENOMIC DNA]</scope>
    <source>
        <strain evidence="1">Red01</strain>
        <tissue evidence="1">Muscle</tissue>
    </source>
</reference>
<evidence type="ECO:0000313" key="2">
    <source>
        <dbReference type="Proteomes" id="UP000276834"/>
    </source>
</evidence>
<gene>
    <name evidence="1" type="ORF">DV515_00019311</name>
</gene>
<dbReference type="Proteomes" id="UP000276834">
    <property type="component" value="Unassembled WGS sequence"/>
</dbReference>
<dbReference type="OrthoDB" id="10676925at2759"/>
<keyword evidence="2" id="KW-1185">Reference proteome</keyword>
<name>A0A3L8Q573_CHLGU</name>
<dbReference type="EMBL" id="QUSF01007527">
    <property type="protein sequence ID" value="RLV62444.1"/>
    <property type="molecule type" value="Genomic_DNA"/>
</dbReference>
<protein>
    <submittedName>
        <fullName evidence="1">Uncharacterized protein</fullName>
    </submittedName>
</protein>
<organism evidence="1 2">
    <name type="scientific">Chloebia gouldiae</name>
    <name type="common">Gouldian finch</name>
    <name type="synonym">Erythrura gouldiae</name>
    <dbReference type="NCBI Taxonomy" id="44316"/>
    <lineage>
        <taxon>Eukaryota</taxon>
        <taxon>Metazoa</taxon>
        <taxon>Chordata</taxon>
        <taxon>Craniata</taxon>
        <taxon>Vertebrata</taxon>
        <taxon>Euteleostomi</taxon>
        <taxon>Archelosauria</taxon>
        <taxon>Archosauria</taxon>
        <taxon>Dinosauria</taxon>
        <taxon>Saurischia</taxon>
        <taxon>Theropoda</taxon>
        <taxon>Coelurosauria</taxon>
        <taxon>Aves</taxon>
        <taxon>Neognathae</taxon>
        <taxon>Neoaves</taxon>
        <taxon>Telluraves</taxon>
        <taxon>Australaves</taxon>
        <taxon>Passeriformes</taxon>
        <taxon>Passeroidea</taxon>
        <taxon>Passeridae</taxon>
        <taxon>Chloebia</taxon>
    </lineage>
</organism>
<comment type="caution">
    <text evidence="1">The sequence shown here is derived from an EMBL/GenBank/DDBJ whole genome shotgun (WGS) entry which is preliminary data.</text>
</comment>
<feature type="non-terminal residue" evidence="1">
    <location>
        <position position="420"/>
    </location>
</feature>
<dbReference type="AlphaFoldDB" id="A0A3L8Q573"/>
<proteinExistence type="predicted"/>
<evidence type="ECO:0000313" key="1">
    <source>
        <dbReference type="EMBL" id="RLV62444.1"/>
    </source>
</evidence>
<accession>A0A3L8Q573</accession>